<sequence>MSGLEKYVRRHCESESRYLSQDPLRKEIEYANTVMHYVWFVQTRQRTSNITKSPIVRSLTSTNLALQSNLSHSPYSTTLSPGLKQYVDKISKKINKNPALKSNKRPKQISANKSSIPRSSLSPPDNSSPDSLISLPHSSVLRASPCIAQTRNIEGTLSTIPNYSLPLTDYTTYPCMKSDIVYPEMDKIPCFAPYMDHPPDFKTFESMVEWNNLNI</sequence>
<evidence type="ECO:0000256" key="1">
    <source>
        <dbReference type="SAM" id="MobiDB-lite"/>
    </source>
</evidence>
<dbReference type="Proteomes" id="UP001165289">
    <property type="component" value="Unassembled WGS sequence"/>
</dbReference>
<proteinExistence type="predicted"/>
<organism evidence="2 3">
    <name type="scientific">Oopsacas minuta</name>
    <dbReference type="NCBI Taxonomy" id="111878"/>
    <lineage>
        <taxon>Eukaryota</taxon>
        <taxon>Metazoa</taxon>
        <taxon>Porifera</taxon>
        <taxon>Hexactinellida</taxon>
        <taxon>Hexasterophora</taxon>
        <taxon>Lyssacinosida</taxon>
        <taxon>Leucopsacidae</taxon>
        <taxon>Oopsacas</taxon>
    </lineage>
</organism>
<protein>
    <submittedName>
        <fullName evidence="2">Uncharacterized protein</fullName>
    </submittedName>
</protein>
<reference evidence="2 3" key="1">
    <citation type="journal article" date="2023" name="BMC Biol.">
        <title>The compact genome of the sponge Oopsacas minuta (Hexactinellida) is lacking key metazoan core genes.</title>
        <authorList>
            <person name="Santini S."/>
            <person name="Schenkelaars Q."/>
            <person name="Jourda C."/>
            <person name="Duchesne M."/>
            <person name="Belahbib H."/>
            <person name="Rocher C."/>
            <person name="Selva M."/>
            <person name="Riesgo A."/>
            <person name="Vervoort M."/>
            <person name="Leys S.P."/>
            <person name="Kodjabachian L."/>
            <person name="Le Bivic A."/>
            <person name="Borchiellini C."/>
            <person name="Claverie J.M."/>
            <person name="Renard E."/>
        </authorList>
    </citation>
    <scope>NUCLEOTIDE SEQUENCE [LARGE SCALE GENOMIC DNA]</scope>
    <source>
        <strain evidence="2">SPO-2</strain>
    </source>
</reference>
<comment type="caution">
    <text evidence="2">The sequence shown here is derived from an EMBL/GenBank/DDBJ whole genome shotgun (WGS) entry which is preliminary data.</text>
</comment>
<name>A0AAV7JQA8_9METZ</name>
<feature type="region of interest" description="Disordered" evidence="1">
    <location>
        <begin position="94"/>
        <end position="134"/>
    </location>
</feature>
<evidence type="ECO:0000313" key="2">
    <source>
        <dbReference type="EMBL" id="KAI6650649.1"/>
    </source>
</evidence>
<dbReference type="AlphaFoldDB" id="A0AAV7JQA8"/>
<feature type="compositionally biased region" description="Low complexity" evidence="1">
    <location>
        <begin position="117"/>
        <end position="134"/>
    </location>
</feature>
<evidence type="ECO:0000313" key="3">
    <source>
        <dbReference type="Proteomes" id="UP001165289"/>
    </source>
</evidence>
<gene>
    <name evidence="2" type="ORF">LOD99_7699</name>
</gene>
<dbReference type="EMBL" id="JAKMXF010000310">
    <property type="protein sequence ID" value="KAI6650649.1"/>
    <property type="molecule type" value="Genomic_DNA"/>
</dbReference>
<accession>A0AAV7JQA8</accession>
<keyword evidence="3" id="KW-1185">Reference proteome</keyword>